<sequence length="492" mass="52820">MTAPPQSIRRGLPRRPGGPPWPDAAAPPSPAPPELSDARKSPHLRPSDTLTPHPDVSDAHKTRVLPPSDNHGSGAALRRGLPRTPGGQPWPPATAPLPELSDGGKALDSRPSDTPMPPPAIAPARPEPSDAREARALPASDNRGRESGVAAADDRGRESEVAAADDRGRESGVEAADDRARESVVVAAAEGASRGPGRGLGGWVRFAWWRAIGVVVGAGVIVLAARGVTTLPGVPAFLERYPGAYALPDGAPVGFPVWLNWAHYLNFFFLTLIVRTGLQVRREQKPSAYWTPAKGGTKVSIHHWLHTAVDVLWLVNGLAFVVLLFATGQWMRIVPTSWAVFPNAASAGLQYLTLDWPTEHGWVAYNSLQQLMYFVVVFVAAPLAAITGVRMSRWWPQDARRLNRIYPAPLARAIHFPTMLFFVLFVIVHVFLVFTTGALRNLNHMFAASDAVGWAGFAWFAVGFGLAVAAVAAARPLVVTPIASLFGKVSSR</sequence>
<dbReference type="InterPro" id="IPR016174">
    <property type="entry name" value="Di-haem_cyt_TM"/>
</dbReference>
<keyword evidence="2" id="KW-1133">Transmembrane helix</keyword>
<dbReference type="eggNOG" id="COG4117">
    <property type="taxonomic scope" value="Bacteria"/>
</dbReference>
<dbReference type="KEGG" id="xce:Xcel_1039"/>
<evidence type="ECO:0000256" key="1">
    <source>
        <dbReference type="SAM" id="MobiDB-lite"/>
    </source>
</evidence>
<feature type="transmembrane region" description="Helical" evidence="2">
    <location>
        <begin position="454"/>
        <end position="478"/>
    </location>
</feature>
<feature type="transmembrane region" description="Helical" evidence="2">
    <location>
        <begin position="261"/>
        <end position="278"/>
    </location>
</feature>
<dbReference type="STRING" id="446471.Xcel_1039"/>
<feature type="region of interest" description="Disordered" evidence="1">
    <location>
        <begin position="1"/>
        <end position="180"/>
    </location>
</feature>
<organism evidence="3 4">
    <name type="scientific">Xylanimonas cellulosilytica (strain DSM 15894 / JCM 12276 / CECT 5975 / KCTC 9989 / LMG 20990 / NBRC 107835 / XIL07)</name>
    <dbReference type="NCBI Taxonomy" id="446471"/>
    <lineage>
        <taxon>Bacteria</taxon>
        <taxon>Bacillati</taxon>
        <taxon>Actinomycetota</taxon>
        <taxon>Actinomycetes</taxon>
        <taxon>Micrococcales</taxon>
        <taxon>Promicromonosporaceae</taxon>
        <taxon>Xylanimonas</taxon>
    </lineage>
</organism>
<protein>
    <submittedName>
        <fullName evidence="3">Uncharacterized protein</fullName>
    </submittedName>
</protein>
<gene>
    <name evidence="3" type="ordered locus">Xcel_1039</name>
</gene>
<dbReference type="Proteomes" id="UP000002255">
    <property type="component" value="Chromosome"/>
</dbReference>
<feature type="compositionally biased region" description="Basic and acidic residues" evidence="1">
    <location>
        <begin position="142"/>
        <end position="180"/>
    </location>
</feature>
<reference evidence="4" key="1">
    <citation type="submission" date="2009-11" db="EMBL/GenBank/DDBJ databases">
        <title>The complete chromosome of Xylanimonas cellulosilytica DSM 15894.</title>
        <authorList>
            <consortium name="US DOE Joint Genome Institute (JGI-PGF)"/>
            <person name="Lucas S."/>
            <person name="Copeland A."/>
            <person name="Lapidus A."/>
            <person name="Glavina del Rio T."/>
            <person name="Dalin E."/>
            <person name="Tice H."/>
            <person name="Bruce D."/>
            <person name="Goodwin L."/>
            <person name="Pitluck S."/>
            <person name="Kyrpides N."/>
            <person name="Mavromatis K."/>
            <person name="Ivanova N."/>
            <person name="Mikhailova N."/>
            <person name="Foster B."/>
            <person name="Clum A."/>
            <person name="Brettin T."/>
            <person name="Detter J.C."/>
            <person name="Han C."/>
            <person name="Larimer F."/>
            <person name="Land M."/>
            <person name="Hauser L."/>
            <person name="Markowitz V."/>
            <person name="Cheng J.F."/>
            <person name="Hugenholtz P."/>
            <person name="Woyke T."/>
            <person name="Wu D."/>
            <person name="Gehrich-Schroeter G."/>
            <person name="Schneider S."/>
            <person name="Pukall S.R."/>
            <person name="Klenk H.P."/>
            <person name="Eisen J.A."/>
        </authorList>
    </citation>
    <scope>NUCLEOTIDE SEQUENCE [LARGE SCALE GENOMIC DNA]</scope>
    <source>
        <strain evidence="4">DSM 15894 / CECT 5975 / LMG 20990 / XIL07</strain>
    </source>
</reference>
<reference evidence="3 4" key="2">
    <citation type="journal article" date="2010" name="Stand. Genomic Sci.">
        <title>Complete genome sequence of Xylanimonas cellulosilytica type strain (XIL07).</title>
        <authorList>
            <person name="Foster B."/>
            <person name="Pukall R."/>
            <person name="Abt B."/>
            <person name="Nolan M."/>
            <person name="Glavina Del Rio T."/>
            <person name="Chen F."/>
            <person name="Lucas S."/>
            <person name="Tice H."/>
            <person name="Pitluck S."/>
            <person name="Cheng J.-F."/>
            <person name="Chertkov O."/>
            <person name="Brettin T."/>
            <person name="Han C."/>
            <person name="Detter J.C."/>
            <person name="Bruce D."/>
            <person name="Goodwin L."/>
            <person name="Ivanova N."/>
            <person name="Mavromatis K."/>
            <person name="Pati A."/>
            <person name="Mikhailova N."/>
            <person name="Chen A."/>
            <person name="Palaniappan K."/>
            <person name="Land M."/>
            <person name="Hauser L."/>
            <person name="Chang Y.-J."/>
            <person name="Jeffries C.D."/>
            <person name="Chain P."/>
            <person name="Rohde M."/>
            <person name="Goeker M."/>
            <person name="Bristow J."/>
            <person name="Eisen J.A."/>
            <person name="Markowitz V."/>
            <person name="Hugenholtz P."/>
            <person name="Kyrpides N.C."/>
            <person name="Klenk H.-P."/>
            <person name="Lapidus A."/>
        </authorList>
    </citation>
    <scope>NUCLEOTIDE SEQUENCE [LARGE SCALE GENOMIC DNA]</scope>
    <source>
        <strain evidence="4">DSM 15894 / CECT 5975 / LMG 20990 / XIL07</strain>
    </source>
</reference>
<feature type="transmembrane region" description="Helical" evidence="2">
    <location>
        <begin position="207"/>
        <end position="228"/>
    </location>
</feature>
<feature type="transmembrane region" description="Helical" evidence="2">
    <location>
        <begin position="311"/>
        <end position="331"/>
    </location>
</feature>
<evidence type="ECO:0000256" key="2">
    <source>
        <dbReference type="SAM" id="Phobius"/>
    </source>
</evidence>
<proteinExistence type="predicted"/>
<dbReference type="GO" id="GO:0016020">
    <property type="term" value="C:membrane"/>
    <property type="evidence" value="ECO:0007669"/>
    <property type="project" value="InterPro"/>
</dbReference>
<evidence type="ECO:0000313" key="3">
    <source>
        <dbReference type="EMBL" id="ACZ30070.1"/>
    </source>
</evidence>
<dbReference type="OrthoDB" id="9795587at2"/>
<dbReference type="EMBL" id="CP001821">
    <property type="protein sequence ID" value="ACZ30070.1"/>
    <property type="molecule type" value="Genomic_DNA"/>
</dbReference>
<dbReference type="GO" id="GO:0022904">
    <property type="term" value="P:respiratory electron transport chain"/>
    <property type="evidence" value="ECO:0007669"/>
    <property type="project" value="InterPro"/>
</dbReference>
<dbReference type="AlphaFoldDB" id="D1BYZ5"/>
<feature type="compositionally biased region" description="Pro residues" evidence="1">
    <location>
        <begin position="16"/>
        <end position="33"/>
    </location>
</feature>
<dbReference type="SUPFAM" id="SSF81342">
    <property type="entry name" value="Transmembrane di-heme cytochromes"/>
    <property type="match status" value="1"/>
</dbReference>
<accession>D1BYZ5</accession>
<feature type="transmembrane region" description="Helical" evidence="2">
    <location>
        <begin position="371"/>
        <end position="389"/>
    </location>
</feature>
<name>D1BYZ5_XYLCX</name>
<keyword evidence="2" id="KW-0472">Membrane</keyword>
<feature type="transmembrane region" description="Helical" evidence="2">
    <location>
        <begin position="410"/>
        <end position="434"/>
    </location>
</feature>
<keyword evidence="2" id="KW-0812">Transmembrane</keyword>
<dbReference type="HOGENOM" id="CLU_025864_1_0_11"/>
<evidence type="ECO:0000313" key="4">
    <source>
        <dbReference type="Proteomes" id="UP000002255"/>
    </source>
</evidence>
<dbReference type="Gene3D" id="1.20.950.20">
    <property type="entry name" value="Transmembrane di-heme cytochromes, Chain C"/>
    <property type="match status" value="1"/>
</dbReference>
<keyword evidence="4" id="KW-1185">Reference proteome</keyword>